<evidence type="ECO:0000256" key="1">
    <source>
        <dbReference type="SAM" id="SignalP"/>
    </source>
</evidence>
<protein>
    <submittedName>
        <fullName evidence="2">Uncharacterized protein</fullName>
    </submittedName>
</protein>
<proteinExistence type="predicted"/>
<feature type="signal peptide" evidence="1">
    <location>
        <begin position="1"/>
        <end position="18"/>
    </location>
</feature>
<dbReference type="AlphaFoldDB" id="F0XZ77"/>
<feature type="chain" id="PRO_5003262571" evidence="1">
    <location>
        <begin position="19"/>
        <end position="375"/>
    </location>
</feature>
<keyword evidence="3" id="KW-1185">Reference proteome</keyword>
<dbReference type="GO" id="GO:0016020">
    <property type="term" value="C:membrane"/>
    <property type="evidence" value="ECO:0007669"/>
    <property type="project" value="InterPro"/>
</dbReference>
<dbReference type="GO" id="GO:0008146">
    <property type="term" value="F:sulfotransferase activity"/>
    <property type="evidence" value="ECO:0007669"/>
    <property type="project" value="InterPro"/>
</dbReference>
<dbReference type="Proteomes" id="UP000002729">
    <property type="component" value="Unassembled WGS sequence"/>
</dbReference>
<name>F0XZ77_AURAN</name>
<dbReference type="InParanoid" id="F0XZ77"/>
<dbReference type="GeneID" id="20223337"/>
<sequence length="375" mass="41280">MRALLLLLVVVAPPAGGAFDDQRRLRTFMKGGEVAEGVEAAWISNLTELCPPASRVDARGDDPRDPRPRLTCDFRERMPGCREAQGWRANLSAAELRDPAIPLVAAENAHLAPMSMAREGLLSHVVVNGTLLSYLMIRKSGSRLLGDLMSALAARQKELGRDTHDVVRGIRRVVVFTFVEEPFSRLVSGYHEIDERKNAHCGHERERDSGPGWHCRQPYKLEKEGSQARFEAFVRDVLPLAFDPARLTDAVSYHVHSQSRAVSVRPHVAFVGRLETLRASFLALLAVALDDPEAYVRDAPALGSLLVQKRARSAKVAKKAGLVQGGRADAGCLSNETRRLVLARLGQDYRCFGYPSAYVEAPAPPDPGHCASLRW</sequence>
<dbReference type="InterPro" id="IPR005331">
    <property type="entry name" value="Sulfotransferase"/>
</dbReference>
<dbReference type="EMBL" id="GL833121">
    <property type="protein sequence ID" value="EGB12397.1"/>
    <property type="molecule type" value="Genomic_DNA"/>
</dbReference>
<organism evidence="3">
    <name type="scientific">Aureococcus anophagefferens</name>
    <name type="common">Harmful bloom alga</name>
    <dbReference type="NCBI Taxonomy" id="44056"/>
    <lineage>
        <taxon>Eukaryota</taxon>
        <taxon>Sar</taxon>
        <taxon>Stramenopiles</taxon>
        <taxon>Ochrophyta</taxon>
        <taxon>Pelagophyceae</taxon>
        <taxon>Pelagomonadales</taxon>
        <taxon>Pelagomonadaceae</taxon>
        <taxon>Aureococcus</taxon>
    </lineage>
</organism>
<dbReference type="Pfam" id="PF03567">
    <property type="entry name" value="Sulfotransfer_2"/>
    <property type="match status" value="1"/>
</dbReference>
<evidence type="ECO:0000313" key="3">
    <source>
        <dbReference type="Proteomes" id="UP000002729"/>
    </source>
</evidence>
<reference evidence="2 3" key="1">
    <citation type="journal article" date="2011" name="Proc. Natl. Acad. Sci. U.S.A.">
        <title>Niche of harmful alga Aureococcus anophagefferens revealed through ecogenomics.</title>
        <authorList>
            <person name="Gobler C.J."/>
            <person name="Berry D.L."/>
            <person name="Dyhrman S.T."/>
            <person name="Wilhelm S.W."/>
            <person name="Salamov A."/>
            <person name="Lobanov A.V."/>
            <person name="Zhang Y."/>
            <person name="Collier J.L."/>
            <person name="Wurch L.L."/>
            <person name="Kustka A.B."/>
            <person name="Dill B.D."/>
            <person name="Shah M."/>
            <person name="VerBerkmoes N.C."/>
            <person name="Kuo A."/>
            <person name="Terry A."/>
            <person name="Pangilinan J."/>
            <person name="Lindquist E.A."/>
            <person name="Lucas S."/>
            <person name="Paulsen I.T."/>
            <person name="Hattenrath-Lehmann T.K."/>
            <person name="Talmage S.C."/>
            <person name="Walker E.A."/>
            <person name="Koch F."/>
            <person name="Burson A.M."/>
            <person name="Marcoval M.A."/>
            <person name="Tang Y.Z."/>
            <person name="Lecleir G.R."/>
            <person name="Coyne K.J."/>
            <person name="Berg G.M."/>
            <person name="Bertrand E.M."/>
            <person name="Saito M.A."/>
            <person name="Gladyshev V.N."/>
            <person name="Grigoriev I.V."/>
        </authorList>
    </citation>
    <scope>NUCLEOTIDE SEQUENCE [LARGE SCALE GENOMIC DNA]</scope>
    <source>
        <strain evidence="3">CCMP 1984</strain>
    </source>
</reference>
<keyword evidence="1" id="KW-0732">Signal</keyword>
<dbReference type="KEGG" id="aaf:AURANDRAFT_61141"/>
<accession>F0XZ77</accession>
<dbReference type="RefSeq" id="XP_009033430.1">
    <property type="nucleotide sequence ID" value="XM_009035182.1"/>
</dbReference>
<evidence type="ECO:0000313" key="2">
    <source>
        <dbReference type="EMBL" id="EGB12397.1"/>
    </source>
</evidence>
<gene>
    <name evidence="2" type="ORF">AURANDRAFT_61141</name>
</gene>